<protein>
    <submittedName>
        <fullName evidence="1">Uncharacterized protein</fullName>
    </submittedName>
</protein>
<gene>
    <name evidence="1" type="ORF">AVDCRST_MAG37-2040</name>
</gene>
<proteinExistence type="predicted"/>
<accession>A0A6J4QW27</accession>
<evidence type="ECO:0000313" key="1">
    <source>
        <dbReference type="EMBL" id="CAA9448077.1"/>
    </source>
</evidence>
<dbReference type="EMBL" id="CADCVD010000097">
    <property type="protein sequence ID" value="CAA9448077.1"/>
    <property type="molecule type" value="Genomic_DNA"/>
</dbReference>
<sequence length="42" mass="4868">MRPGLTIAELQRQVRHLKEAKGFDITLEQRLAYLTSEVREVA</sequence>
<reference evidence="1" key="1">
    <citation type="submission" date="2020-02" db="EMBL/GenBank/DDBJ databases">
        <authorList>
            <person name="Meier V. D."/>
        </authorList>
    </citation>
    <scope>NUCLEOTIDE SEQUENCE</scope>
    <source>
        <strain evidence="1">AVDCRST_MAG37</strain>
    </source>
</reference>
<name>A0A6J4QW27_9ACTN</name>
<organism evidence="1">
    <name type="scientific">uncultured Rubrobacteraceae bacterium</name>
    <dbReference type="NCBI Taxonomy" id="349277"/>
    <lineage>
        <taxon>Bacteria</taxon>
        <taxon>Bacillati</taxon>
        <taxon>Actinomycetota</taxon>
        <taxon>Rubrobacteria</taxon>
        <taxon>Rubrobacterales</taxon>
        <taxon>Rubrobacteraceae</taxon>
        <taxon>environmental samples</taxon>
    </lineage>
</organism>
<dbReference type="AlphaFoldDB" id="A0A6J4QW27"/>